<keyword evidence="2" id="KW-1133">Transmembrane helix</keyword>
<feature type="compositionally biased region" description="Low complexity" evidence="1">
    <location>
        <begin position="40"/>
        <end position="53"/>
    </location>
</feature>
<sequence length="189" mass="20241">MRQLTRSESDVRRAVPGRGVRPARVPRATPPRRRPRPVEAEPAARPAVPGPVTAQPPAALRAPAESRTPVPAPRRGRAPRAPFVLLLVGLLCGGLVTLLLLNTVLAQGSFRERDLGNDITKLTQEKELLEDGNRRAEMPGAIARDAEGRGKLRAWDSVDPFDPGSSAGNPVTDDVRMPGGQERAPGANQ</sequence>
<accession>A0A8J3RWV4</accession>
<evidence type="ECO:0000256" key="1">
    <source>
        <dbReference type="SAM" id="MobiDB-lite"/>
    </source>
</evidence>
<evidence type="ECO:0000313" key="3">
    <source>
        <dbReference type="EMBL" id="GIH82694.1"/>
    </source>
</evidence>
<reference evidence="3" key="1">
    <citation type="submission" date="2021-01" db="EMBL/GenBank/DDBJ databases">
        <title>Whole genome shotgun sequence of Planobispora rosea NBRC 15558.</title>
        <authorList>
            <person name="Komaki H."/>
            <person name="Tamura T."/>
        </authorList>
    </citation>
    <scope>NUCLEOTIDE SEQUENCE</scope>
    <source>
        <strain evidence="3">NBRC 15558</strain>
    </source>
</reference>
<evidence type="ECO:0000256" key="2">
    <source>
        <dbReference type="SAM" id="Phobius"/>
    </source>
</evidence>
<dbReference type="AlphaFoldDB" id="A0A8J3RWV4"/>
<feature type="compositionally biased region" description="Basic and acidic residues" evidence="1">
    <location>
        <begin position="144"/>
        <end position="156"/>
    </location>
</feature>
<dbReference type="EMBL" id="BOOI01000009">
    <property type="protein sequence ID" value="GIH82694.1"/>
    <property type="molecule type" value="Genomic_DNA"/>
</dbReference>
<keyword evidence="2" id="KW-0472">Membrane</keyword>
<dbReference type="Proteomes" id="UP000655044">
    <property type="component" value="Unassembled WGS sequence"/>
</dbReference>
<proteinExistence type="predicted"/>
<organism evidence="3 4">
    <name type="scientific">Planobispora rosea</name>
    <dbReference type="NCBI Taxonomy" id="35762"/>
    <lineage>
        <taxon>Bacteria</taxon>
        <taxon>Bacillati</taxon>
        <taxon>Actinomycetota</taxon>
        <taxon>Actinomycetes</taxon>
        <taxon>Streptosporangiales</taxon>
        <taxon>Streptosporangiaceae</taxon>
        <taxon>Planobispora</taxon>
    </lineage>
</organism>
<keyword evidence="4" id="KW-1185">Reference proteome</keyword>
<feature type="compositionally biased region" description="Basic and acidic residues" evidence="1">
    <location>
        <begin position="1"/>
        <end position="13"/>
    </location>
</feature>
<gene>
    <name evidence="3" type="ORF">Pro02_11020</name>
</gene>
<feature type="region of interest" description="Disordered" evidence="1">
    <location>
        <begin position="138"/>
        <end position="189"/>
    </location>
</feature>
<keyword evidence="2" id="KW-0812">Transmembrane</keyword>
<dbReference type="RefSeq" id="WP_141703828.1">
    <property type="nucleotide sequence ID" value="NZ_BMQP01000004.1"/>
</dbReference>
<feature type="region of interest" description="Disordered" evidence="1">
    <location>
        <begin position="1"/>
        <end position="77"/>
    </location>
</feature>
<name>A0A8J3RWV4_PLARO</name>
<comment type="caution">
    <text evidence="3">The sequence shown here is derived from an EMBL/GenBank/DDBJ whole genome shotgun (WGS) entry which is preliminary data.</text>
</comment>
<protein>
    <recommendedName>
        <fullName evidence="5">Septum formation initiator</fullName>
    </recommendedName>
</protein>
<evidence type="ECO:0008006" key="5">
    <source>
        <dbReference type="Google" id="ProtNLM"/>
    </source>
</evidence>
<evidence type="ECO:0000313" key="4">
    <source>
        <dbReference type="Proteomes" id="UP000655044"/>
    </source>
</evidence>
<feature type="transmembrane region" description="Helical" evidence="2">
    <location>
        <begin position="83"/>
        <end position="105"/>
    </location>
</feature>
<feature type="compositionally biased region" description="Low complexity" evidence="1">
    <location>
        <begin position="14"/>
        <end position="27"/>
    </location>
</feature>